<organism evidence="2 3">
    <name type="scientific">Encephalitozoon hellem</name>
    <name type="common">Microsporidian parasite</name>
    <dbReference type="NCBI Taxonomy" id="27973"/>
    <lineage>
        <taxon>Eukaryota</taxon>
        <taxon>Fungi</taxon>
        <taxon>Fungi incertae sedis</taxon>
        <taxon>Microsporidia</taxon>
        <taxon>Unikaryonidae</taxon>
        <taxon>Encephalitozoon</taxon>
    </lineage>
</organism>
<sequence length="632" mass="72051">MEICRNDDFVVVLEKNELLIVDILTLSVFHRRECGVGSVVECCNEYVFVSDGCIVVALCLLSLKERVVCEMKTPVTAIFHLDGFVYCGSEEGTIHVYGMAVASDVGEVKGVECSLGSELSNEMFASEDTQCGFRFVKSMKHPGPVTQICSDGTEVFVADIRNKITVYPSRRTYDIRSPKLRYKNYIFASERNMLYCRTRNAFATYMTTEKPISDYAFSMKGGILFAQCRDGVHVIDFNSRKTIKKIDVPGRFVYDDDRNRVVWFDGKKFASIENILEGLDGGMEDVMFRGDELVEKKVRIEEEDEWPAERHRGDEERRRTPKRKYFRVCGESGYESSEWRGNEERKKMVDSDEYSEELEHESKAVASIPTQKVETESLLCYNSEGYMVCIRGESSDRVEVIYHDVSRKKIEVSGVCGCVLGSFCKDNIVVGNGKKIFFYTGKSPMWEKEVEAKMVSISERIVVVFSSVLQVFRHDGAEIFNCLIPDVHAMCCHLEVIAVFCRELILIDLFKSTERFFLPSPVDFACFDEIGRIFYRIDGRIYQVYKGLPVRVCEVLTQPLAMVRGNVISLGSSRRLFPSPYVEYTRFDVFDPFGTKDKVSEAKEEAAPSNEGQGNRMTEGGKVKRYNPLENK</sequence>
<dbReference type="AlphaFoldDB" id="A0A9Q9C4Y2"/>
<dbReference type="Proteomes" id="UP001059546">
    <property type="component" value="Chromosome II"/>
</dbReference>
<protein>
    <submittedName>
        <fullName evidence="2">Uncharacterized protein</fullName>
    </submittedName>
</protein>
<dbReference type="SUPFAM" id="SSF50978">
    <property type="entry name" value="WD40 repeat-like"/>
    <property type="match status" value="1"/>
</dbReference>
<dbReference type="InterPro" id="IPR015943">
    <property type="entry name" value="WD40/YVTN_repeat-like_dom_sf"/>
</dbReference>
<proteinExistence type="predicted"/>
<reference evidence="2" key="1">
    <citation type="submission" date="2021-05" db="EMBL/GenBank/DDBJ databases">
        <title>Encephalitozoon hellem ATCC 50604 Complete Genome.</title>
        <authorList>
            <person name="Mascarenhas dos Santos A.C."/>
            <person name="Julian A.T."/>
            <person name="Pombert J.-F."/>
        </authorList>
    </citation>
    <scope>NUCLEOTIDE SEQUENCE</scope>
    <source>
        <strain evidence="2">ATCC 50604</strain>
    </source>
</reference>
<gene>
    <name evidence="2" type="ORF">GPU96_02g03240</name>
</gene>
<dbReference type="Gene3D" id="2.130.10.10">
    <property type="entry name" value="YVTN repeat-like/Quinoprotein amine dehydrogenase"/>
    <property type="match status" value="1"/>
</dbReference>
<dbReference type="EMBL" id="CP075148">
    <property type="protein sequence ID" value="UTX42612.1"/>
    <property type="molecule type" value="Genomic_DNA"/>
</dbReference>
<evidence type="ECO:0000313" key="3">
    <source>
        <dbReference type="Proteomes" id="UP001059546"/>
    </source>
</evidence>
<dbReference type="InterPro" id="IPR036322">
    <property type="entry name" value="WD40_repeat_dom_sf"/>
</dbReference>
<accession>A0A9Q9C4Y2</accession>
<feature type="region of interest" description="Disordered" evidence="1">
    <location>
        <begin position="600"/>
        <end position="632"/>
    </location>
</feature>
<name>A0A9Q9C4Y2_ENCHE</name>
<evidence type="ECO:0000313" key="2">
    <source>
        <dbReference type="EMBL" id="UTX42612.1"/>
    </source>
</evidence>
<evidence type="ECO:0000256" key="1">
    <source>
        <dbReference type="SAM" id="MobiDB-lite"/>
    </source>
</evidence>